<organism evidence="3 4">
    <name type="scientific">Elliptochloris bilobata</name>
    <dbReference type="NCBI Taxonomy" id="381761"/>
    <lineage>
        <taxon>Eukaryota</taxon>
        <taxon>Viridiplantae</taxon>
        <taxon>Chlorophyta</taxon>
        <taxon>core chlorophytes</taxon>
        <taxon>Trebouxiophyceae</taxon>
        <taxon>Trebouxiophyceae incertae sedis</taxon>
        <taxon>Elliptochloris clade</taxon>
        <taxon>Elliptochloris</taxon>
    </lineage>
</organism>
<feature type="compositionally biased region" description="Basic and acidic residues" evidence="1">
    <location>
        <begin position="430"/>
        <end position="450"/>
    </location>
</feature>
<dbReference type="PANTHER" id="PTHR12436">
    <property type="entry name" value="80 KDA MCM3-ASSOCIATED PROTEIN"/>
    <property type="match status" value="1"/>
</dbReference>
<dbReference type="GO" id="GO:0006406">
    <property type="term" value="P:mRNA export from nucleus"/>
    <property type="evidence" value="ECO:0007669"/>
    <property type="project" value="TreeGrafter"/>
</dbReference>
<evidence type="ECO:0000313" key="3">
    <source>
        <dbReference type="EMBL" id="KAK9845825.1"/>
    </source>
</evidence>
<feature type="region of interest" description="Disordered" evidence="1">
    <location>
        <begin position="593"/>
        <end position="613"/>
    </location>
</feature>
<evidence type="ECO:0000313" key="4">
    <source>
        <dbReference type="Proteomes" id="UP001445335"/>
    </source>
</evidence>
<keyword evidence="4" id="KW-1185">Reference proteome</keyword>
<reference evidence="3 4" key="1">
    <citation type="journal article" date="2024" name="Nat. Commun.">
        <title>Phylogenomics reveals the evolutionary origins of lichenization in chlorophyte algae.</title>
        <authorList>
            <person name="Puginier C."/>
            <person name="Libourel C."/>
            <person name="Otte J."/>
            <person name="Skaloud P."/>
            <person name="Haon M."/>
            <person name="Grisel S."/>
            <person name="Petersen M."/>
            <person name="Berrin J.G."/>
            <person name="Delaux P.M."/>
            <person name="Dal Grande F."/>
            <person name="Keller J."/>
        </authorList>
    </citation>
    <scope>NUCLEOTIDE SEQUENCE [LARGE SCALE GENOMIC DNA]</scope>
    <source>
        <strain evidence="3 4">SAG 245.80</strain>
    </source>
</reference>
<protein>
    <recommendedName>
        <fullName evidence="2">SAC3/GANP/THP3 conserved domain-containing protein</fullName>
    </recommendedName>
</protein>
<name>A0AAW1SH77_9CHLO</name>
<feature type="region of interest" description="Disordered" evidence="1">
    <location>
        <begin position="426"/>
        <end position="533"/>
    </location>
</feature>
<feature type="domain" description="SAC3/GANP/THP3 conserved" evidence="2">
    <location>
        <begin position="76"/>
        <end position="367"/>
    </location>
</feature>
<dbReference type="AlphaFoldDB" id="A0AAW1SH77"/>
<dbReference type="GO" id="GO:0070390">
    <property type="term" value="C:transcription export complex 2"/>
    <property type="evidence" value="ECO:0007669"/>
    <property type="project" value="TreeGrafter"/>
</dbReference>
<dbReference type="Pfam" id="PF03399">
    <property type="entry name" value="SAC3_GANP"/>
    <property type="match status" value="1"/>
</dbReference>
<feature type="compositionally biased region" description="Gly residues" evidence="1">
    <location>
        <begin position="17"/>
        <end position="33"/>
    </location>
</feature>
<dbReference type="Gene3D" id="1.25.40.990">
    <property type="match status" value="1"/>
</dbReference>
<dbReference type="GO" id="GO:0005737">
    <property type="term" value="C:cytoplasm"/>
    <property type="evidence" value="ECO:0007669"/>
    <property type="project" value="TreeGrafter"/>
</dbReference>
<evidence type="ECO:0000259" key="2">
    <source>
        <dbReference type="Pfam" id="PF03399"/>
    </source>
</evidence>
<evidence type="ECO:0000256" key="1">
    <source>
        <dbReference type="SAM" id="MobiDB-lite"/>
    </source>
</evidence>
<feature type="compositionally biased region" description="Low complexity" evidence="1">
    <location>
        <begin position="451"/>
        <end position="464"/>
    </location>
</feature>
<dbReference type="EMBL" id="JALJOU010000002">
    <property type="protein sequence ID" value="KAK9845825.1"/>
    <property type="molecule type" value="Genomic_DNA"/>
</dbReference>
<dbReference type="InterPro" id="IPR045107">
    <property type="entry name" value="SAC3/GANP/THP3"/>
</dbReference>
<accession>A0AAW1SH77</accession>
<dbReference type="InterPro" id="IPR005062">
    <property type="entry name" value="SAC3/GANP/THP3_conserved"/>
</dbReference>
<gene>
    <name evidence="3" type="ORF">WJX81_003544</name>
</gene>
<dbReference type="Proteomes" id="UP001445335">
    <property type="component" value="Unassembled WGS sequence"/>
</dbReference>
<dbReference type="PANTHER" id="PTHR12436:SF3">
    <property type="entry name" value="GERMINAL-CENTER ASSOCIATED NUCLEAR PROTEIN"/>
    <property type="match status" value="1"/>
</dbReference>
<sequence length="996" mass="105490">MEPEESPHGKPSAFNARGGGGQAPGGFRGGGGWANRAGSPPPPMGGGSPGPGACDASGDDDEGDGPQGVVGTCEEMCPAAELAQRRRIEDIAQLERLDPNERRTNASMAVKKFTRHVGGAPEEFRTRGALARTQAHLRAIMDRGDVPLVQLHKFLWDRFRSVRQDIYVQGFDDAAAIAMVEEHVRFMILAEHELCEQTVVGADQEAFNSHLNLEQINKALITLMDLYNTAAARGEPSPSEGEFRSYTLLTTIGTHGNFSYNTATFINMLRKCRPAVLASADVQRVLGLQRLLGSGTWVGFLRAATAAPYLQACLAHMYFPRVHARALCVLARTSGPHQAPISLHGIARTLVLDDEAAAERLCGDMGLPPPEHGADGAPPAISLLRLREGAMEQIRLPRRRSRLISAKARALSAAAAADPAAAAAAAVASQEHRRTQMEAENQRRQEKARAAECAAAEAHAATQRDQARRRAAEAAEAQRLQAEQERRRADEARRAAEAAQRQREAQARAEAEERARREQQARQQAAEAVDRRRRAADVERLRAQQEREHQQEAAARALAARWRCRRALAAWRAYVVRQREGRLATLRACSVSFPGAASPQAPEGSGAEGDMQEHQLRVKARLDQQRSPARPPAPKLDVAALVARALAARAARAAPDLGTLTLNPGGGGGGAPLFWKLLLLCAPGGAQGGAADWLHARLSGGRATHATSAGQVSELERAAAGASALALLLAQQDAPTEMAAMLEAAVAALPAGTPPLPLVVLVASTQDMTAGVEAWLSRLVDTGELGKRVGGWKVLRLTGADGVPDTGVLSAALLWLAERAPAQPAIEAASLFELARAALEPRLAELALEPSAPPAAWLAALRGALADARERVASAACSPAAAWHFPPPECCISAAAADRDSPGTPSTGAAELSERAAFPADWHSPAALAAAEAALRSAELPDPQGGDAWRCWGQPASEAEWQAAATRYLAARVDVPGLPPSAARLTALMEASADVC</sequence>
<proteinExistence type="predicted"/>
<feature type="region of interest" description="Disordered" evidence="1">
    <location>
        <begin position="1"/>
        <end position="72"/>
    </location>
</feature>
<comment type="caution">
    <text evidence="3">The sequence shown here is derived from an EMBL/GenBank/DDBJ whole genome shotgun (WGS) entry which is preliminary data.</text>
</comment>
<feature type="compositionally biased region" description="Basic and acidic residues" evidence="1">
    <location>
        <begin position="482"/>
        <end position="520"/>
    </location>
</feature>